<protein>
    <submittedName>
        <fullName evidence="1">Uncharacterized</fullName>
    </submittedName>
</protein>
<name>A0A0E4C7Y5_9FIRM</name>
<reference evidence="1 2" key="1">
    <citation type="submission" date="2015-03" db="EMBL/GenBank/DDBJ databases">
        <authorList>
            <person name="Murphy D."/>
        </authorList>
    </citation>
    <scope>NUCLEOTIDE SEQUENCE [LARGE SCALE GENOMIC DNA]</scope>
    <source>
        <strain evidence="1 2">OL-4</strain>
    </source>
</reference>
<dbReference type="EMBL" id="CGIH01000009">
    <property type="protein sequence ID" value="CFX15862.1"/>
    <property type="molecule type" value="Genomic_DNA"/>
</dbReference>
<evidence type="ECO:0000313" key="2">
    <source>
        <dbReference type="Proteomes" id="UP000045545"/>
    </source>
</evidence>
<organism evidence="1 2">
    <name type="scientific">Syntrophomonas zehnderi OL-4</name>
    <dbReference type="NCBI Taxonomy" id="690567"/>
    <lineage>
        <taxon>Bacteria</taxon>
        <taxon>Bacillati</taxon>
        <taxon>Bacillota</taxon>
        <taxon>Clostridia</taxon>
        <taxon>Eubacteriales</taxon>
        <taxon>Syntrophomonadaceae</taxon>
        <taxon>Syntrophomonas</taxon>
    </lineage>
</organism>
<dbReference type="RefSeq" id="WP_046495749.1">
    <property type="nucleotide sequence ID" value="NZ_CGIH01000009.1"/>
</dbReference>
<gene>
    <name evidence="1" type="ORF">652</name>
</gene>
<accession>A0A0E4C7Y5</accession>
<keyword evidence="2" id="KW-1185">Reference proteome</keyword>
<dbReference type="AlphaFoldDB" id="A0A0E4C7Y5"/>
<evidence type="ECO:0000313" key="1">
    <source>
        <dbReference type="EMBL" id="CFX15862.1"/>
    </source>
</evidence>
<dbReference type="STRING" id="690567.652"/>
<dbReference type="Proteomes" id="UP000045545">
    <property type="component" value="Unassembled WGS sequence"/>
</dbReference>
<proteinExistence type="predicted"/>
<sequence>MRIGITGSYGVELWPGKEISPGAKLGQMLKISYKGETSMEIKLNTEELEIAQEAIKSRAEVLGISPEQAAKDLLVIGINNWWAMEDMRRREEARRLEDFNPFAAARGEYRKLDAALNVRDQALKTGEDASQAVQAFLEGLRDLELDATLVEVEGHTARRLMPRLHKIELLANRICQQND</sequence>